<dbReference type="AlphaFoldDB" id="A0A2D4Q6B3"/>
<name>A0A2D4Q6B3_MICSU</name>
<sequence>MLSRRWNVWFPSPLKRELPFSGGSEGRKEKLLVPGGCREPQKNPVDRDWERGKKVREMDKPWGQLRKMGFVVLRQAFERGCSPQKIIPGGWVKLWGPGDVSLPS</sequence>
<accession>A0A2D4Q6B3</accession>
<evidence type="ECO:0000256" key="1">
    <source>
        <dbReference type="SAM" id="MobiDB-lite"/>
    </source>
</evidence>
<feature type="region of interest" description="Disordered" evidence="1">
    <location>
        <begin position="20"/>
        <end position="47"/>
    </location>
</feature>
<evidence type="ECO:0000313" key="2">
    <source>
        <dbReference type="EMBL" id="LAB65775.1"/>
    </source>
</evidence>
<reference evidence="2" key="1">
    <citation type="submission" date="2017-07" db="EMBL/GenBank/DDBJ databases">
        <authorList>
            <person name="Mikheyev A."/>
            <person name="Grau M."/>
        </authorList>
    </citation>
    <scope>NUCLEOTIDE SEQUENCE</scope>
    <source>
        <tissue evidence="2">Venom_gland</tissue>
    </source>
</reference>
<organism evidence="2">
    <name type="scientific">Micrurus surinamensis</name>
    <name type="common">Surinam coral snake</name>
    <dbReference type="NCBI Taxonomy" id="129470"/>
    <lineage>
        <taxon>Eukaryota</taxon>
        <taxon>Metazoa</taxon>
        <taxon>Chordata</taxon>
        <taxon>Craniata</taxon>
        <taxon>Vertebrata</taxon>
        <taxon>Euteleostomi</taxon>
        <taxon>Lepidosauria</taxon>
        <taxon>Squamata</taxon>
        <taxon>Bifurcata</taxon>
        <taxon>Unidentata</taxon>
        <taxon>Episquamata</taxon>
        <taxon>Toxicofera</taxon>
        <taxon>Serpentes</taxon>
        <taxon>Colubroidea</taxon>
        <taxon>Elapidae</taxon>
        <taxon>Elapinae</taxon>
        <taxon>Micrurus</taxon>
    </lineage>
</organism>
<reference evidence="2" key="2">
    <citation type="submission" date="2017-11" db="EMBL/GenBank/DDBJ databases">
        <title>Coralsnake Venomics: Analyses of Venom Gland Transcriptomes and Proteomes of Six Brazilian Taxa.</title>
        <authorList>
            <person name="Aird S.D."/>
            <person name="Jorge da Silva N."/>
            <person name="Qiu L."/>
            <person name="Villar-Briones A."/>
            <person name="Aparecida-Saddi V."/>
            <person name="Campos-Telles M.P."/>
            <person name="Grau M."/>
            <person name="Mikheyev A.S."/>
        </authorList>
    </citation>
    <scope>NUCLEOTIDE SEQUENCE</scope>
    <source>
        <tissue evidence="2">Venom_gland</tissue>
    </source>
</reference>
<protein>
    <submittedName>
        <fullName evidence="2">Uncharacterized protein</fullName>
    </submittedName>
</protein>
<proteinExistence type="predicted"/>
<dbReference type="EMBL" id="IACN01119137">
    <property type="protein sequence ID" value="LAB65775.1"/>
    <property type="molecule type" value="Transcribed_RNA"/>
</dbReference>